<evidence type="ECO:0000313" key="1">
    <source>
        <dbReference type="EMBL" id="QJA93199.1"/>
    </source>
</evidence>
<dbReference type="EMBL" id="MT143130">
    <property type="protein sequence ID" value="QJA93199.1"/>
    <property type="molecule type" value="Genomic_DNA"/>
</dbReference>
<organism evidence="1">
    <name type="scientific">viral metagenome</name>
    <dbReference type="NCBI Taxonomy" id="1070528"/>
    <lineage>
        <taxon>unclassified sequences</taxon>
        <taxon>metagenomes</taxon>
        <taxon>organismal metagenomes</taxon>
    </lineage>
</organism>
<name>A0A6M3LFQ7_9ZZZZ</name>
<reference evidence="1" key="1">
    <citation type="submission" date="2020-03" db="EMBL/GenBank/DDBJ databases">
        <title>The deep terrestrial virosphere.</title>
        <authorList>
            <person name="Holmfeldt K."/>
            <person name="Nilsson E."/>
            <person name="Simone D."/>
            <person name="Lopez-Fernandez M."/>
            <person name="Wu X."/>
            <person name="de Brujin I."/>
            <person name="Lundin D."/>
            <person name="Andersson A."/>
            <person name="Bertilsson S."/>
            <person name="Dopson M."/>
        </authorList>
    </citation>
    <scope>NUCLEOTIDE SEQUENCE</scope>
    <source>
        <strain evidence="1">MM415B04320</strain>
    </source>
</reference>
<gene>
    <name evidence="1" type="ORF">MM415B04320_0003</name>
</gene>
<protein>
    <submittedName>
        <fullName evidence="1">Uncharacterized protein</fullName>
    </submittedName>
</protein>
<dbReference type="AlphaFoldDB" id="A0A6M3LFQ7"/>
<sequence>MNFNEVNKVIIGTMNQDEASAFVKFLKSEILRHQMDIDNARDLIYEVCFKFKIADLLEE</sequence>
<proteinExistence type="predicted"/>
<accession>A0A6M3LFQ7</accession>